<proteinExistence type="inferred from homology"/>
<dbReference type="SUPFAM" id="SSF51126">
    <property type="entry name" value="Pectin lyase-like"/>
    <property type="match status" value="1"/>
</dbReference>
<evidence type="ECO:0000313" key="9">
    <source>
        <dbReference type="Proteomes" id="UP001202328"/>
    </source>
</evidence>
<keyword evidence="5" id="KW-0063">Aspartyl esterase</keyword>
<dbReference type="Gene3D" id="2.160.20.10">
    <property type="entry name" value="Single-stranded right-handed beta-helix, Pectin lyase-like"/>
    <property type="match status" value="1"/>
</dbReference>
<evidence type="ECO:0000313" key="8">
    <source>
        <dbReference type="EMBL" id="KAI3944603.1"/>
    </source>
</evidence>
<dbReference type="InterPro" id="IPR011050">
    <property type="entry name" value="Pectin_lyase_fold/virulence"/>
</dbReference>
<comment type="caution">
    <text evidence="8">The sequence shown here is derived from an EMBL/GenBank/DDBJ whole genome shotgun (WGS) entry which is preliminary data.</text>
</comment>
<dbReference type="GO" id="GO:0045490">
    <property type="term" value="P:pectin catabolic process"/>
    <property type="evidence" value="ECO:0007669"/>
    <property type="project" value="TreeGrafter"/>
</dbReference>
<evidence type="ECO:0000256" key="1">
    <source>
        <dbReference type="ARBA" id="ARBA00005184"/>
    </source>
</evidence>
<sequence length="333" mass="37017">MLLPLVLAFILVCCCFVVDSRAECGLPVNTIVVDGYGHGNYMKIQEAVDSIPSGNSQWIVIQLNPGTYKEKVNITSDKPCIVLQGYDRYSTSIEWNQGTTEDPFDTAGFTSNAENFVEKNITFKNTNNLEVQGTPIAKAVAAAIIGDKSSFYDCSFIGFQDTLADQSGRHYFHNCHIEGAMDFIFGNGRSIYEDCEILVQPYSDPVNVVKSVITAQQRDKEEQTTGFVFKSGKINGVQNPPTLLGRALTSFSTVLFTDMNFSSDGLVNITRERWDKMGRSLTEIVYAELNNSGSGSEIDSDAVTSEKNLSKEQWNYYTDISFIDQDHWLGQQP</sequence>
<evidence type="ECO:0000256" key="4">
    <source>
        <dbReference type="ARBA" id="ARBA00022801"/>
    </source>
</evidence>
<reference evidence="8" key="1">
    <citation type="submission" date="2022-04" db="EMBL/GenBank/DDBJ databases">
        <title>A functionally conserved STORR gene fusion in Papaver species that diverged 16.8 million years ago.</title>
        <authorList>
            <person name="Catania T."/>
        </authorList>
    </citation>
    <scope>NUCLEOTIDE SEQUENCE</scope>
    <source>
        <strain evidence="8">S-188037</strain>
    </source>
</reference>
<feature type="chain" id="PRO_5042038358" description="pectinesterase" evidence="6">
    <location>
        <begin position="23"/>
        <end position="333"/>
    </location>
</feature>
<dbReference type="AlphaFoldDB" id="A0AAD4TB31"/>
<evidence type="ECO:0000259" key="7">
    <source>
        <dbReference type="Pfam" id="PF01095"/>
    </source>
</evidence>
<evidence type="ECO:0000256" key="2">
    <source>
        <dbReference type="ARBA" id="ARBA00008891"/>
    </source>
</evidence>
<keyword evidence="6" id="KW-0732">Signal</keyword>
<dbReference type="PANTHER" id="PTHR31321:SF134">
    <property type="entry name" value="PECTINESTERASE"/>
    <property type="match status" value="1"/>
</dbReference>
<keyword evidence="4" id="KW-0378">Hydrolase</keyword>
<dbReference type="EC" id="3.1.1.11" evidence="3"/>
<accession>A0AAD4TB31</accession>
<feature type="domain" description="Pectinesterase catalytic" evidence="7">
    <location>
        <begin position="31"/>
        <end position="325"/>
    </location>
</feature>
<dbReference type="Pfam" id="PF01095">
    <property type="entry name" value="Pectinesterase"/>
    <property type="match status" value="1"/>
</dbReference>
<name>A0AAD4TB31_9MAGN</name>
<feature type="signal peptide" evidence="6">
    <location>
        <begin position="1"/>
        <end position="22"/>
    </location>
</feature>
<organism evidence="8 9">
    <name type="scientific">Papaver atlanticum</name>
    <dbReference type="NCBI Taxonomy" id="357466"/>
    <lineage>
        <taxon>Eukaryota</taxon>
        <taxon>Viridiplantae</taxon>
        <taxon>Streptophyta</taxon>
        <taxon>Embryophyta</taxon>
        <taxon>Tracheophyta</taxon>
        <taxon>Spermatophyta</taxon>
        <taxon>Magnoliopsida</taxon>
        <taxon>Ranunculales</taxon>
        <taxon>Papaveraceae</taxon>
        <taxon>Papaveroideae</taxon>
        <taxon>Papaver</taxon>
    </lineage>
</organism>
<dbReference type="Proteomes" id="UP001202328">
    <property type="component" value="Unassembled WGS sequence"/>
</dbReference>
<dbReference type="GO" id="GO:0042545">
    <property type="term" value="P:cell wall modification"/>
    <property type="evidence" value="ECO:0007669"/>
    <property type="project" value="InterPro"/>
</dbReference>
<dbReference type="PANTHER" id="PTHR31321">
    <property type="entry name" value="ACYL-COA THIOESTER HYDROLASE YBHC-RELATED"/>
    <property type="match status" value="1"/>
</dbReference>
<evidence type="ECO:0000256" key="3">
    <source>
        <dbReference type="ARBA" id="ARBA00013229"/>
    </source>
</evidence>
<dbReference type="InterPro" id="IPR000070">
    <property type="entry name" value="Pectinesterase_cat"/>
</dbReference>
<comment type="pathway">
    <text evidence="1">Glycan metabolism; pectin degradation; 2-dehydro-3-deoxy-D-gluconate from pectin: step 1/5.</text>
</comment>
<gene>
    <name evidence="8" type="ORF">MKW98_021061</name>
</gene>
<evidence type="ECO:0000256" key="5">
    <source>
        <dbReference type="ARBA" id="ARBA00023085"/>
    </source>
</evidence>
<dbReference type="EMBL" id="JAJJMB010004025">
    <property type="protein sequence ID" value="KAI3944603.1"/>
    <property type="molecule type" value="Genomic_DNA"/>
</dbReference>
<dbReference type="InterPro" id="IPR012334">
    <property type="entry name" value="Pectin_lyas_fold"/>
</dbReference>
<keyword evidence="9" id="KW-1185">Reference proteome</keyword>
<protein>
    <recommendedName>
        <fullName evidence="3">pectinesterase</fullName>
        <ecNumber evidence="3">3.1.1.11</ecNumber>
    </recommendedName>
</protein>
<comment type="similarity">
    <text evidence="2">Belongs to the pectinesterase family.</text>
</comment>
<evidence type="ECO:0000256" key="6">
    <source>
        <dbReference type="SAM" id="SignalP"/>
    </source>
</evidence>
<dbReference type="GO" id="GO:0030599">
    <property type="term" value="F:pectinesterase activity"/>
    <property type="evidence" value="ECO:0007669"/>
    <property type="project" value="UniProtKB-EC"/>
</dbReference>